<keyword evidence="7" id="KW-0282">Flagellum</keyword>
<comment type="subcellular location">
    <subcellularLocation>
        <location evidence="1">Membrane</location>
    </subcellularLocation>
</comment>
<keyword evidence="3 5" id="KW-0472">Membrane</keyword>
<keyword evidence="5" id="KW-1133">Transmembrane helix</keyword>
<dbReference type="SUPFAM" id="SSF103088">
    <property type="entry name" value="OmpA-like"/>
    <property type="match status" value="1"/>
</dbReference>
<dbReference type="Proteomes" id="UP001553161">
    <property type="component" value="Unassembled WGS sequence"/>
</dbReference>
<dbReference type="Pfam" id="PF13677">
    <property type="entry name" value="MotB_plug"/>
    <property type="match status" value="1"/>
</dbReference>
<evidence type="ECO:0000256" key="3">
    <source>
        <dbReference type="ARBA" id="ARBA00023136"/>
    </source>
</evidence>
<evidence type="ECO:0000256" key="2">
    <source>
        <dbReference type="ARBA" id="ARBA00022692"/>
    </source>
</evidence>
<dbReference type="Gene3D" id="3.30.1330.60">
    <property type="entry name" value="OmpA-like domain"/>
    <property type="match status" value="1"/>
</dbReference>
<dbReference type="EMBL" id="JBFBVU010000004">
    <property type="protein sequence ID" value="MEV8466185.1"/>
    <property type="molecule type" value="Genomic_DNA"/>
</dbReference>
<keyword evidence="8" id="KW-1185">Reference proteome</keyword>
<keyword evidence="7" id="KW-0969">Cilium</keyword>
<gene>
    <name evidence="7" type="ORF">AB0T83_05215</name>
</gene>
<evidence type="ECO:0000313" key="8">
    <source>
        <dbReference type="Proteomes" id="UP001553161"/>
    </source>
</evidence>
<protein>
    <submittedName>
        <fullName evidence="7">Flagellar motor protein MotB</fullName>
    </submittedName>
</protein>
<dbReference type="PANTHER" id="PTHR30329">
    <property type="entry name" value="STATOR ELEMENT OF FLAGELLAR MOTOR COMPLEX"/>
    <property type="match status" value="1"/>
</dbReference>
<accession>A0ABV3L523</accession>
<proteinExistence type="predicted"/>
<feature type="compositionally biased region" description="Polar residues" evidence="4">
    <location>
        <begin position="95"/>
        <end position="106"/>
    </location>
</feature>
<keyword evidence="7" id="KW-0966">Cell projection</keyword>
<dbReference type="PANTHER" id="PTHR30329:SF21">
    <property type="entry name" value="LIPOPROTEIN YIAD-RELATED"/>
    <property type="match status" value="1"/>
</dbReference>
<reference evidence="7 8" key="1">
    <citation type="submission" date="2024-07" db="EMBL/GenBank/DDBJ databases">
        <authorList>
            <person name="Kang M."/>
        </authorList>
    </citation>
    <scope>NUCLEOTIDE SEQUENCE [LARGE SCALE GENOMIC DNA]</scope>
    <source>
        <strain evidence="7 8">DFM31</strain>
    </source>
</reference>
<feature type="domain" description="Motility protein B-like N-terminal" evidence="6">
    <location>
        <begin position="13"/>
        <end position="65"/>
    </location>
</feature>
<evidence type="ECO:0000259" key="6">
    <source>
        <dbReference type="Pfam" id="PF13677"/>
    </source>
</evidence>
<evidence type="ECO:0000313" key="7">
    <source>
        <dbReference type="EMBL" id="MEV8466185.1"/>
    </source>
</evidence>
<feature type="region of interest" description="Disordered" evidence="4">
    <location>
        <begin position="95"/>
        <end position="130"/>
    </location>
</feature>
<evidence type="ECO:0000256" key="5">
    <source>
        <dbReference type="SAM" id="Phobius"/>
    </source>
</evidence>
<feature type="transmembrane region" description="Helical" evidence="5">
    <location>
        <begin position="29"/>
        <end position="48"/>
    </location>
</feature>
<keyword evidence="2 5" id="KW-0812">Transmembrane</keyword>
<evidence type="ECO:0000256" key="1">
    <source>
        <dbReference type="ARBA" id="ARBA00004370"/>
    </source>
</evidence>
<organism evidence="7 8">
    <name type="scientific">Meridianimarinicoccus marinus</name>
    <dbReference type="NCBI Taxonomy" id="3231483"/>
    <lineage>
        <taxon>Bacteria</taxon>
        <taxon>Pseudomonadati</taxon>
        <taxon>Pseudomonadota</taxon>
        <taxon>Alphaproteobacteria</taxon>
        <taxon>Rhodobacterales</taxon>
        <taxon>Paracoccaceae</taxon>
        <taxon>Meridianimarinicoccus</taxon>
    </lineage>
</organism>
<dbReference type="InterPro" id="IPR025713">
    <property type="entry name" value="MotB-like_N_dom"/>
</dbReference>
<dbReference type="InterPro" id="IPR036737">
    <property type="entry name" value="OmpA-like_sf"/>
</dbReference>
<comment type="caution">
    <text evidence="7">The sequence shown here is derived from an EMBL/GenBank/DDBJ whole genome shotgun (WGS) entry which is preliminary data.</text>
</comment>
<dbReference type="InterPro" id="IPR050330">
    <property type="entry name" value="Bact_OuterMem_StrucFunc"/>
</dbReference>
<evidence type="ECO:0000256" key="4">
    <source>
        <dbReference type="SAM" id="MobiDB-lite"/>
    </source>
</evidence>
<sequence length="283" mass="31061">MSDESLAPIVIKRKKVVVEGGHHGGAWKVAYADFVTAMMAFFLLMWLLNATTEKQRKGLADYFSPTIPINRVSGGGDGSFYGDSVFSTEELAQNGNGAANLQPTDQHQAKGETGLGSRETRVQDQTNVVPPESEDLLETLKLRGGESMARLLEQRHVVTRLSDAGLVFEIWELPESRLFGDDDAPTPQLKALLRQVTALIQLVTNDVSVAAHLAARPVVLADNPVWDRSTDRALAARKLIEKAGLDPARIQRVTGYGDSQPVLDNRMDLRNSRVEITVLRSTF</sequence>
<name>A0ABV3L523_9RHOB</name>